<keyword evidence="2" id="KW-1185">Reference proteome</keyword>
<sequence length="420" mass="44438">MSYDIAIGVQQQQLNTCSQQLYSRVPGLFQGQGSNPKFPGITMTWSASAAPTFNLSPSAATVKCLHDAARGQLTDAHHDVLTTELVASALNNMPAFEFTFSNLHVVLQQPGGEQTTLDIPATIACLLQVSGGDLQFVANSVTIPQQSDPTQDFFVQYLVKPQLLETVKQTLAGLKVPAPQMPGIQLTPITATIQNGYVLGLANLGWKGPASFDGLDWPGGGFFAVMSQDAMQAVTNAAIGTTRNIPGGGDVGTDVGGADYSYSINIRNPTIAFSGPNIEIHFGIDGNVSAHVKVLFVKIGVNYDVLGGPAPIAYTALGPASGSNMNIVARSLNAFTFLLKPSGSVLDKILSAITWPITQAITAVVAPIVTTSLHNINFTSYRLPDYSVSIQGHTLQFTPQVERVDTVPGRVRITGNLQVS</sequence>
<gene>
    <name evidence="1" type="ORF">EPD60_12275</name>
</gene>
<dbReference type="OrthoDB" id="3930546at2"/>
<protein>
    <recommendedName>
        <fullName evidence="3">DUF4403 family protein</fullName>
    </recommendedName>
</protein>
<dbReference type="EMBL" id="SJZI01000044">
    <property type="protein sequence ID" value="TCJ13567.1"/>
    <property type="molecule type" value="Genomic_DNA"/>
</dbReference>
<organism evidence="1 2">
    <name type="scientific">Flaviaesturariibacter flavus</name>
    <dbReference type="NCBI Taxonomy" id="2502780"/>
    <lineage>
        <taxon>Bacteria</taxon>
        <taxon>Pseudomonadati</taxon>
        <taxon>Bacteroidota</taxon>
        <taxon>Chitinophagia</taxon>
        <taxon>Chitinophagales</taxon>
        <taxon>Chitinophagaceae</taxon>
        <taxon>Flaviaestuariibacter</taxon>
    </lineage>
</organism>
<comment type="caution">
    <text evidence="1">The sequence shown here is derived from an EMBL/GenBank/DDBJ whole genome shotgun (WGS) entry which is preliminary data.</text>
</comment>
<dbReference type="AlphaFoldDB" id="A0A4R1B9J1"/>
<evidence type="ECO:0000313" key="1">
    <source>
        <dbReference type="EMBL" id="TCJ13567.1"/>
    </source>
</evidence>
<dbReference type="RefSeq" id="WP_131449768.1">
    <property type="nucleotide sequence ID" value="NZ_SJZI01000044.1"/>
</dbReference>
<accession>A0A4R1B9J1</accession>
<proteinExistence type="predicted"/>
<evidence type="ECO:0008006" key="3">
    <source>
        <dbReference type="Google" id="ProtNLM"/>
    </source>
</evidence>
<reference evidence="1 2" key="1">
    <citation type="submission" date="2019-03" db="EMBL/GenBank/DDBJ databases">
        <authorList>
            <person name="Kim M.K.M."/>
        </authorList>
    </citation>
    <scope>NUCLEOTIDE SEQUENCE [LARGE SCALE GENOMIC DNA]</scope>
    <source>
        <strain evidence="1 2">17J68-12</strain>
    </source>
</reference>
<dbReference type="Proteomes" id="UP000295334">
    <property type="component" value="Unassembled WGS sequence"/>
</dbReference>
<name>A0A4R1B9J1_9BACT</name>
<evidence type="ECO:0000313" key="2">
    <source>
        <dbReference type="Proteomes" id="UP000295334"/>
    </source>
</evidence>